<dbReference type="Gene3D" id="1.25.40.20">
    <property type="entry name" value="Ankyrin repeat-containing domain"/>
    <property type="match status" value="1"/>
</dbReference>
<accession>A0A6V7WE92</accession>
<dbReference type="PANTHER" id="PTHR24172:SF4">
    <property type="entry name" value="ANK_REP_REGION DOMAIN-CONTAINING PROTEIN"/>
    <property type="match status" value="1"/>
</dbReference>
<evidence type="ECO:0000313" key="1">
    <source>
        <dbReference type="EMBL" id="CAD2185323.1"/>
    </source>
</evidence>
<gene>
    <name evidence="1" type="ORF">MENT_LOCUS37741</name>
</gene>
<dbReference type="AlphaFoldDB" id="A0A6V7WE92"/>
<dbReference type="OrthoDB" id="432281at2759"/>
<evidence type="ECO:0000313" key="2">
    <source>
        <dbReference type="Proteomes" id="UP000580250"/>
    </source>
</evidence>
<protein>
    <submittedName>
        <fullName evidence="1">Uncharacterized protein</fullName>
    </submittedName>
</protein>
<dbReference type="InterPro" id="IPR036770">
    <property type="entry name" value="Ankyrin_rpt-contain_sf"/>
</dbReference>
<organism evidence="1 2">
    <name type="scientific">Meloidogyne enterolobii</name>
    <name type="common">Root-knot nematode worm</name>
    <name type="synonym">Meloidogyne mayaguensis</name>
    <dbReference type="NCBI Taxonomy" id="390850"/>
    <lineage>
        <taxon>Eukaryota</taxon>
        <taxon>Metazoa</taxon>
        <taxon>Ecdysozoa</taxon>
        <taxon>Nematoda</taxon>
        <taxon>Chromadorea</taxon>
        <taxon>Rhabditida</taxon>
        <taxon>Tylenchina</taxon>
        <taxon>Tylenchomorpha</taxon>
        <taxon>Tylenchoidea</taxon>
        <taxon>Meloidogynidae</taxon>
        <taxon>Meloidogyninae</taxon>
        <taxon>Meloidogyne</taxon>
    </lineage>
</organism>
<dbReference type="PANTHER" id="PTHR24172">
    <property type="entry name" value="ANK_REP_REGION DOMAIN-CONTAINING PROTEIN"/>
    <property type="match status" value="1"/>
</dbReference>
<comment type="caution">
    <text evidence="1">The sequence shown here is derived from an EMBL/GenBank/DDBJ whole genome shotgun (WGS) entry which is preliminary data.</text>
</comment>
<dbReference type="Pfam" id="PF12796">
    <property type="entry name" value="Ank_2"/>
    <property type="match status" value="1"/>
</dbReference>
<sequence>MQKTNNLQKIISYLLFNNSTDGDESVDENIERRVLSIDFNQKQYRQLEQLYSEGLGGKVWLVVKKHLGNEKLVKYIYAYRQAQNRLSQVFGAIESNDFRKLKVLLDEEIVQARDLRGLTPLHIAVLEERHEMVEFIANQFPAHINISDHLGRTVAHYAAPQQNAIYDTLSHLGADIKIPDKNGFSAERYRANPKQMVRPLPLLNINEKEKKLINNKISKNGLLSLQNMRNNNISMDEDGYSIFDPVGQNSCTLCSSPTKCYL</sequence>
<name>A0A6V7WE92_MELEN</name>
<dbReference type="EMBL" id="CAJEWN010000541">
    <property type="protein sequence ID" value="CAD2185323.1"/>
    <property type="molecule type" value="Genomic_DNA"/>
</dbReference>
<dbReference type="InterPro" id="IPR002110">
    <property type="entry name" value="Ankyrin_rpt"/>
</dbReference>
<proteinExistence type="predicted"/>
<dbReference type="SUPFAM" id="SSF48403">
    <property type="entry name" value="Ankyrin repeat"/>
    <property type="match status" value="1"/>
</dbReference>
<dbReference type="Proteomes" id="UP000580250">
    <property type="component" value="Unassembled WGS sequence"/>
</dbReference>
<reference evidence="1 2" key="1">
    <citation type="submission" date="2020-08" db="EMBL/GenBank/DDBJ databases">
        <authorList>
            <person name="Koutsovoulos G."/>
            <person name="Danchin GJ E."/>
        </authorList>
    </citation>
    <scope>NUCLEOTIDE SEQUENCE [LARGE SCALE GENOMIC DNA]</scope>
</reference>